<dbReference type="EMBL" id="GISG01101279">
    <property type="protein sequence ID" value="MBA4636632.1"/>
    <property type="molecule type" value="Transcribed_RNA"/>
</dbReference>
<dbReference type="AlphaFoldDB" id="A0A7C8Z7X7"/>
<name>A0A7C8Z7X7_OPUST</name>
<proteinExistence type="predicted"/>
<reference evidence="2" key="2">
    <citation type="submission" date="2020-07" db="EMBL/GenBank/DDBJ databases">
        <authorList>
            <person name="Vera ALvarez R."/>
            <person name="Arias-Moreno D.M."/>
            <person name="Jimenez-Jacinto V."/>
            <person name="Jimenez-Bremont J.F."/>
            <person name="Swaminathan K."/>
            <person name="Moose S.P."/>
            <person name="Guerrero-Gonzalez M.L."/>
            <person name="Marino-Ramirez L."/>
            <person name="Landsman D."/>
            <person name="Rodriguez-Kessler M."/>
            <person name="Delgado-Sanchez P."/>
        </authorList>
    </citation>
    <scope>NUCLEOTIDE SEQUENCE</scope>
    <source>
        <tissue evidence="2">Cladode</tissue>
    </source>
</reference>
<reference evidence="2" key="1">
    <citation type="journal article" date="2013" name="J. Plant Res.">
        <title>Effect of fungi and light on seed germination of three Opuntia species from semiarid lands of central Mexico.</title>
        <authorList>
            <person name="Delgado-Sanchez P."/>
            <person name="Jimenez-Bremont J.F."/>
            <person name="Guerrero-Gonzalez Mde L."/>
            <person name="Flores J."/>
        </authorList>
    </citation>
    <scope>NUCLEOTIDE SEQUENCE</scope>
    <source>
        <tissue evidence="2">Cladode</tissue>
    </source>
</reference>
<protein>
    <submittedName>
        <fullName evidence="2">Uncharacterized protein</fullName>
    </submittedName>
</protein>
<feature type="region of interest" description="Disordered" evidence="1">
    <location>
        <begin position="1"/>
        <end position="110"/>
    </location>
</feature>
<evidence type="ECO:0000313" key="2">
    <source>
        <dbReference type="EMBL" id="MBA4636632.1"/>
    </source>
</evidence>
<organism evidence="2">
    <name type="scientific">Opuntia streptacantha</name>
    <name type="common">Prickly pear cactus</name>
    <name type="synonym">Opuntia cardona</name>
    <dbReference type="NCBI Taxonomy" id="393608"/>
    <lineage>
        <taxon>Eukaryota</taxon>
        <taxon>Viridiplantae</taxon>
        <taxon>Streptophyta</taxon>
        <taxon>Embryophyta</taxon>
        <taxon>Tracheophyta</taxon>
        <taxon>Spermatophyta</taxon>
        <taxon>Magnoliopsida</taxon>
        <taxon>eudicotyledons</taxon>
        <taxon>Gunneridae</taxon>
        <taxon>Pentapetalae</taxon>
        <taxon>Caryophyllales</taxon>
        <taxon>Cactineae</taxon>
        <taxon>Cactaceae</taxon>
        <taxon>Opuntioideae</taxon>
        <taxon>Opuntia</taxon>
    </lineage>
</organism>
<evidence type="ECO:0000256" key="1">
    <source>
        <dbReference type="SAM" id="MobiDB-lite"/>
    </source>
</evidence>
<accession>A0A7C8Z7X7</accession>
<sequence>MLLNRRLGTRIPADAATGKQGAQNRGGCDKEKAGRQSLPAGTKPASKQFRPVVDSRCPPKTKPAGSKKTIELAAGEVPTRSQCTGDDSAEYTARSGRTSAPRSHSDRSDF</sequence>